<dbReference type="InterPro" id="IPR016161">
    <property type="entry name" value="Ald_DH/histidinol_DH"/>
</dbReference>
<comment type="caution">
    <text evidence="2">The sequence shown here is derived from an EMBL/GenBank/DDBJ whole genome shotgun (WGS) entry which is preliminary data.</text>
</comment>
<organism evidence="2 3">
    <name type="scientific">Actinomycetospora atypica</name>
    <dbReference type="NCBI Taxonomy" id="1290095"/>
    <lineage>
        <taxon>Bacteria</taxon>
        <taxon>Bacillati</taxon>
        <taxon>Actinomycetota</taxon>
        <taxon>Actinomycetes</taxon>
        <taxon>Pseudonocardiales</taxon>
        <taxon>Pseudonocardiaceae</taxon>
        <taxon>Actinomycetospora</taxon>
    </lineage>
</organism>
<dbReference type="InterPro" id="IPR016162">
    <property type="entry name" value="Ald_DH_N"/>
</dbReference>
<evidence type="ECO:0000256" key="1">
    <source>
        <dbReference type="ARBA" id="ARBA00023002"/>
    </source>
</evidence>
<accession>A0ABV9YSZ6</accession>
<gene>
    <name evidence="2" type="ORF">ACFPBZ_22510</name>
</gene>
<protein>
    <recommendedName>
        <fullName evidence="4">Aldehyde dehydrogenase domain-containing protein</fullName>
    </recommendedName>
</protein>
<dbReference type="Gene3D" id="3.40.605.10">
    <property type="entry name" value="Aldehyde Dehydrogenase, Chain A, domain 1"/>
    <property type="match status" value="1"/>
</dbReference>
<dbReference type="EMBL" id="JBHSIV010000029">
    <property type="protein sequence ID" value="MFC5065012.1"/>
    <property type="molecule type" value="Genomic_DNA"/>
</dbReference>
<reference evidence="3" key="1">
    <citation type="journal article" date="2019" name="Int. J. Syst. Evol. Microbiol.">
        <title>The Global Catalogue of Microorganisms (GCM) 10K type strain sequencing project: providing services to taxonomists for standard genome sequencing and annotation.</title>
        <authorList>
            <consortium name="The Broad Institute Genomics Platform"/>
            <consortium name="The Broad Institute Genome Sequencing Center for Infectious Disease"/>
            <person name="Wu L."/>
            <person name="Ma J."/>
        </authorList>
    </citation>
    <scope>NUCLEOTIDE SEQUENCE [LARGE SCALE GENOMIC DNA]</scope>
    <source>
        <strain evidence="3">CGMCC 4.7093</strain>
    </source>
</reference>
<evidence type="ECO:0000313" key="2">
    <source>
        <dbReference type="EMBL" id="MFC5065012.1"/>
    </source>
</evidence>
<dbReference type="InterPro" id="IPR012394">
    <property type="entry name" value="Aldehyde_DH_NAD(P)"/>
</dbReference>
<evidence type="ECO:0008006" key="4">
    <source>
        <dbReference type="Google" id="ProtNLM"/>
    </source>
</evidence>
<keyword evidence="1" id="KW-0560">Oxidoreductase</keyword>
<proteinExistence type="predicted"/>
<sequence length="60" mass="6782">MPQLPFGGIGRSGTGAYHGKWGFEALSHRRPTLVKPTWPDPSLVYPPYAETTKRLLRKIF</sequence>
<dbReference type="PANTHER" id="PTHR43570:SF16">
    <property type="entry name" value="ALDEHYDE DEHYDROGENASE TYPE III, ISOFORM Q"/>
    <property type="match status" value="1"/>
</dbReference>
<evidence type="ECO:0000313" key="3">
    <source>
        <dbReference type="Proteomes" id="UP001595947"/>
    </source>
</evidence>
<keyword evidence="3" id="KW-1185">Reference proteome</keyword>
<dbReference type="PANTHER" id="PTHR43570">
    <property type="entry name" value="ALDEHYDE DEHYDROGENASE"/>
    <property type="match status" value="1"/>
</dbReference>
<name>A0ABV9YSZ6_9PSEU</name>
<dbReference type="Proteomes" id="UP001595947">
    <property type="component" value="Unassembled WGS sequence"/>
</dbReference>
<dbReference type="SUPFAM" id="SSF53720">
    <property type="entry name" value="ALDH-like"/>
    <property type="match status" value="1"/>
</dbReference>